<evidence type="ECO:0000256" key="5">
    <source>
        <dbReference type="ARBA" id="ARBA00023136"/>
    </source>
</evidence>
<sequence length="364" mass="40917">MRISDRYLGRQVFTGTLMGVILLCVILIMGILFQEIRELLVKFQAPPALVAKFLLYSLPYPLMFALPVGFLTTVLLVIGRLSSQNELVGFRTSGVSLVRLTRPIFVLAFFFSLLCWFLSGLASPLAKFHSRELIDETLKNDPLSLLAARSETKLPGFQAFVTEKEGDTLKGFHLYQLSGQERNAKPETYVYATSVDLEIDKKIDSFILSFQDAFIEEIVPVEEGGGSKFITASTAEPWPLAFPAQRIPDKPSYRTNFKLFRQLADSPSQRDFNRISTELQKRHALSFACVAFAFIGIPLGITSRRRETVSGLVTALIVALIYFVLLITAENFEDYPVLCSLMMWLPNFLCLSIGFVLLRKASRL</sequence>
<dbReference type="GO" id="GO:0015920">
    <property type="term" value="P:lipopolysaccharide transport"/>
    <property type="evidence" value="ECO:0007669"/>
    <property type="project" value="TreeGrafter"/>
</dbReference>
<keyword evidence="5 6" id="KW-0472">Membrane</keyword>
<dbReference type="GO" id="GO:0043190">
    <property type="term" value="C:ATP-binding cassette (ABC) transporter complex"/>
    <property type="evidence" value="ECO:0007669"/>
    <property type="project" value="TreeGrafter"/>
</dbReference>
<feature type="transmembrane region" description="Helical" evidence="6">
    <location>
        <begin position="309"/>
        <end position="329"/>
    </location>
</feature>
<evidence type="ECO:0000313" key="8">
    <source>
        <dbReference type="Proteomes" id="UP000604083"/>
    </source>
</evidence>
<dbReference type="InterPro" id="IPR005495">
    <property type="entry name" value="LptG/LptF_permease"/>
</dbReference>
<evidence type="ECO:0000256" key="3">
    <source>
        <dbReference type="ARBA" id="ARBA00022692"/>
    </source>
</evidence>
<dbReference type="EMBL" id="JAENIO010000002">
    <property type="protein sequence ID" value="MBK1832681.1"/>
    <property type="molecule type" value="Genomic_DNA"/>
</dbReference>
<name>A0A934VL23_9BACT</name>
<proteinExistence type="predicted"/>
<keyword evidence="4 6" id="KW-1133">Transmembrane helix</keyword>
<dbReference type="AlphaFoldDB" id="A0A934VL23"/>
<feature type="transmembrane region" description="Helical" evidence="6">
    <location>
        <begin position="284"/>
        <end position="302"/>
    </location>
</feature>
<keyword evidence="2" id="KW-1003">Cell membrane</keyword>
<evidence type="ECO:0000256" key="6">
    <source>
        <dbReference type="SAM" id="Phobius"/>
    </source>
</evidence>
<dbReference type="PANTHER" id="PTHR33529:SF2">
    <property type="entry name" value="LIPOPOLYSACCHARIDE EXPORT SYSTEM PERMEASE PROTEIN LPTG"/>
    <property type="match status" value="1"/>
</dbReference>
<dbReference type="PANTHER" id="PTHR33529">
    <property type="entry name" value="SLR0882 PROTEIN-RELATED"/>
    <property type="match status" value="1"/>
</dbReference>
<comment type="caution">
    <text evidence="7">The sequence shown here is derived from an EMBL/GenBank/DDBJ whole genome shotgun (WGS) entry which is preliminary data.</text>
</comment>
<evidence type="ECO:0000256" key="1">
    <source>
        <dbReference type="ARBA" id="ARBA00004651"/>
    </source>
</evidence>
<evidence type="ECO:0000256" key="4">
    <source>
        <dbReference type="ARBA" id="ARBA00022989"/>
    </source>
</evidence>
<evidence type="ECO:0000313" key="7">
    <source>
        <dbReference type="EMBL" id="MBK1832681.1"/>
    </source>
</evidence>
<keyword evidence="3 6" id="KW-0812">Transmembrane</keyword>
<organism evidence="7 8">
    <name type="scientific">Roseibacillus ishigakijimensis</name>
    <dbReference type="NCBI Taxonomy" id="454146"/>
    <lineage>
        <taxon>Bacteria</taxon>
        <taxon>Pseudomonadati</taxon>
        <taxon>Verrucomicrobiota</taxon>
        <taxon>Verrucomicrobiia</taxon>
        <taxon>Verrucomicrobiales</taxon>
        <taxon>Verrucomicrobiaceae</taxon>
        <taxon>Roseibacillus</taxon>
    </lineage>
</organism>
<feature type="transmembrane region" description="Helical" evidence="6">
    <location>
        <begin position="100"/>
        <end position="122"/>
    </location>
</feature>
<comment type="subcellular location">
    <subcellularLocation>
        <location evidence="1">Cell membrane</location>
        <topology evidence="1">Multi-pass membrane protein</topology>
    </subcellularLocation>
</comment>
<gene>
    <name evidence="7" type="ORF">JIN78_01295</name>
</gene>
<protein>
    <submittedName>
        <fullName evidence="7">LptF/LptG family permease</fullName>
    </submittedName>
</protein>
<dbReference type="RefSeq" id="WP_200390112.1">
    <property type="nucleotide sequence ID" value="NZ_JAENIO010000002.1"/>
</dbReference>
<reference evidence="7" key="1">
    <citation type="submission" date="2021-01" db="EMBL/GenBank/DDBJ databases">
        <title>Modified the classification status of verrucomicrobia.</title>
        <authorList>
            <person name="Feng X."/>
        </authorList>
    </citation>
    <scope>NUCLEOTIDE SEQUENCE</scope>
    <source>
        <strain evidence="7">KCTC 12986</strain>
    </source>
</reference>
<keyword evidence="8" id="KW-1185">Reference proteome</keyword>
<evidence type="ECO:0000256" key="2">
    <source>
        <dbReference type="ARBA" id="ARBA00022475"/>
    </source>
</evidence>
<feature type="transmembrane region" description="Helical" evidence="6">
    <location>
        <begin position="335"/>
        <end position="358"/>
    </location>
</feature>
<feature type="transmembrane region" description="Helical" evidence="6">
    <location>
        <begin position="53"/>
        <end position="79"/>
    </location>
</feature>
<accession>A0A934VL23</accession>
<dbReference type="Proteomes" id="UP000604083">
    <property type="component" value="Unassembled WGS sequence"/>
</dbReference>
<feature type="transmembrane region" description="Helical" evidence="6">
    <location>
        <begin position="12"/>
        <end position="33"/>
    </location>
</feature>
<dbReference type="Pfam" id="PF03739">
    <property type="entry name" value="LptF_LptG"/>
    <property type="match status" value="1"/>
</dbReference>